<dbReference type="Gene3D" id="3.40.50.150">
    <property type="entry name" value="Vaccinia Virus protein VP39"/>
    <property type="match status" value="1"/>
</dbReference>
<organism evidence="2 3">
    <name type="scientific">Kumtagia ephedrae</name>
    <dbReference type="NCBI Taxonomy" id="2116701"/>
    <lineage>
        <taxon>Bacteria</taxon>
        <taxon>Pseudomonadati</taxon>
        <taxon>Pseudomonadota</taxon>
        <taxon>Alphaproteobacteria</taxon>
        <taxon>Hyphomicrobiales</taxon>
        <taxon>Phyllobacteriaceae</taxon>
        <taxon>Kumtagia</taxon>
    </lineage>
</organism>
<sequence>MTSDLSPRLAAIVDALPLEPGMRVLEIGCGPGAAARAVAARIGGGHVLAIDRSAKAISQARAACAAEIADGRLSLRQVAAEELELLPGEARYDLAFAVRVGALDGRHPRAGELARRRIAAALTPTGRLFIDGGDPLRELPLRA</sequence>
<dbReference type="GO" id="GO:0008168">
    <property type="term" value="F:methyltransferase activity"/>
    <property type="evidence" value="ECO:0007669"/>
    <property type="project" value="UniProtKB-KW"/>
</dbReference>
<comment type="caution">
    <text evidence="2">The sequence shown here is derived from an EMBL/GenBank/DDBJ whole genome shotgun (WGS) entry which is preliminary data.</text>
</comment>
<proteinExistence type="predicted"/>
<dbReference type="InterPro" id="IPR041698">
    <property type="entry name" value="Methyltransf_25"/>
</dbReference>
<evidence type="ECO:0000313" key="2">
    <source>
        <dbReference type="EMBL" id="PSJ54981.1"/>
    </source>
</evidence>
<name>A0A2P7RXQ2_9HYPH</name>
<dbReference type="RefSeq" id="WP_106774671.1">
    <property type="nucleotide sequence ID" value="NZ_PXYK01000028.1"/>
</dbReference>
<keyword evidence="2" id="KW-0808">Transferase</keyword>
<dbReference type="Proteomes" id="UP000241229">
    <property type="component" value="Unassembled WGS sequence"/>
</dbReference>
<reference evidence="2 3" key="1">
    <citation type="submission" date="2018-03" db="EMBL/GenBank/DDBJ databases">
        <title>The draft genome of Mesorhizobium sp. 6GN-30.</title>
        <authorList>
            <person name="Liu L."/>
            <person name="Li L."/>
            <person name="Wang T."/>
            <person name="Zhang X."/>
            <person name="Liang L."/>
        </authorList>
    </citation>
    <scope>NUCLEOTIDE SEQUENCE [LARGE SCALE GENOMIC DNA]</scope>
    <source>
        <strain evidence="2 3">6GN30</strain>
    </source>
</reference>
<keyword evidence="2" id="KW-0489">Methyltransferase</keyword>
<dbReference type="PANTHER" id="PTHR43667">
    <property type="entry name" value="CYCLOPROPANE-FATTY-ACYL-PHOSPHOLIPID SYNTHASE"/>
    <property type="match status" value="1"/>
</dbReference>
<accession>A0A2P7RXQ2</accession>
<protein>
    <submittedName>
        <fullName evidence="2">SAM-dependent methyltransferase</fullName>
    </submittedName>
</protein>
<dbReference type="CDD" id="cd02440">
    <property type="entry name" value="AdoMet_MTases"/>
    <property type="match status" value="1"/>
</dbReference>
<dbReference type="AlphaFoldDB" id="A0A2P7RXQ2"/>
<dbReference type="OrthoDB" id="4571118at2"/>
<gene>
    <name evidence="2" type="ORF">C7I84_23565</name>
</gene>
<dbReference type="PANTHER" id="PTHR43667:SF2">
    <property type="entry name" value="FATTY ACID C-METHYL TRANSFERASE"/>
    <property type="match status" value="1"/>
</dbReference>
<dbReference type="EMBL" id="PXYK01000028">
    <property type="protein sequence ID" value="PSJ54981.1"/>
    <property type="molecule type" value="Genomic_DNA"/>
</dbReference>
<dbReference type="InterPro" id="IPR029063">
    <property type="entry name" value="SAM-dependent_MTases_sf"/>
</dbReference>
<dbReference type="InterPro" id="IPR050723">
    <property type="entry name" value="CFA/CMAS"/>
</dbReference>
<dbReference type="SUPFAM" id="SSF53335">
    <property type="entry name" value="S-adenosyl-L-methionine-dependent methyltransferases"/>
    <property type="match status" value="1"/>
</dbReference>
<dbReference type="GO" id="GO:0032259">
    <property type="term" value="P:methylation"/>
    <property type="evidence" value="ECO:0007669"/>
    <property type="project" value="UniProtKB-KW"/>
</dbReference>
<evidence type="ECO:0000259" key="1">
    <source>
        <dbReference type="Pfam" id="PF13649"/>
    </source>
</evidence>
<keyword evidence="3" id="KW-1185">Reference proteome</keyword>
<evidence type="ECO:0000313" key="3">
    <source>
        <dbReference type="Proteomes" id="UP000241229"/>
    </source>
</evidence>
<feature type="domain" description="Methyltransferase" evidence="1">
    <location>
        <begin position="24"/>
        <end position="126"/>
    </location>
</feature>
<dbReference type="Pfam" id="PF13649">
    <property type="entry name" value="Methyltransf_25"/>
    <property type="match status" value="1"/>
</dbReference>